<gene>
    <name evidence="1" type="primary">Acey_s0030.g2112</name>
    <name evidence="1" type="ORF">Y032_0030g2112</name>
</gene>
<accession>A0A016USU8</accession>
<dbReference type="Proteomes" id="UP000024635">
    <property type="component" value="Unassembled WGS sequence"/>
</dbReference>
<dbReference type="AlphaFoldDB" id="A0A016USU8"/>
<evidence type="ECO:0000313" key="2">
    <source>
        <dbReference type="Proteomes" id="UP000024635"/>
    </source>
</evidence>
<organism evidence="1 2">
    <name type="scientific">Ancylostoma ceylanicum</name>
    <dbReference type="NCBI Taxonomy" id="53326"/>
    <lineage>
        <taxon>Eukaryota</taxon>
        <taxon>Metazoa</taxon>
        <taxon>Ecdysozoa</taxon>
        <taxon>Nematoda</taxon>
        <taxon>Chromadorea</taxon>
        <taxon>Rhabditida</taxon>
        <taxon>Rhabditina</taxon>
        <taxon>Rhabditomorpha</taxon>
        <taxon>Strongyloidea</taxon>
        <taxon>Ancylostomatidae</taxon>
        <taxon>Ancylostomatinae</taxon>
        <taxon>Ancylostoma</taxon>
    </lineage>
</organism>
<proteinExistence type="predicted"/>
<evidence type="ECO:0000313" key="1">
    <source>
        <dbReference type="EMBL" id="EYC17528.1"/>
    </source>
</evidence>
<comment type="caution">
    <text evidence="1">The sequence shown here is derived from an EMBL/GenBank/DDBJ whole genome shotgun (WGS) entry which is preliminary data.</text>
</comment>
<protein>
    <submittedName>
        <fullName evidence="1">Uncharacterized protein</fullName>
    </submittedName>
</protein>
<name>A0A016USU8_9BILA</name>
<sequence length="71" mass="7962">MLCSNLLHLGIRVSPDFATTAAGRRMDKMKEETPDEKGDELRLAAIHGDPRGNRYVSFSRSLISPVHFDSF</sequence>
<dbReference type="EMBL" id="JARK01001366">
    <property type="protein sequence ID" value="EYC17528.1"/>
    <property type="molecule type" value="Genomic_DNA"/>
</dbReference>
<reference evidence="2" key="1">
    <citation type="journal article" date="2015" name="Nat. Genet.">
        <title>The genome and transcriptome of the zoonotic hookworm Ancylostoma ceylanicum identify infection-specific gene families.</title>
        <authorList>
            <person name="Schwarz E.M."/>
            <person name="Hu Y."/>
            <person name="Antoshechkin I."/>
            <person name="Miller M.M."/>
            <person name="Sternberg P.W."/>
            <person name="Aroian R.V."/>
        </authorList>
    </citation>
    <scope>NUCLEOTIDE SEQUENCE</scope>
    <source>
        <strain evidence="2">HY135</strain>
    </source>
</reference>
<keyword evidence="2" id="KW-1185">Reference proteome</keyword>